<dbReference type="GO" id="GO:0006955">
    <property type="term" value="P:immune response"/>
    <property type="evidence" value="ECO:0007669"/>
    <property type="project" value="InterPro"/>
</dbReference>
<keyword evidence="4" id="KW-0472">Membrane</keyword>
<reference evidence="6 7" key="1">
    <citation type="submission" date="2024-04" db="EMBL/GenBank/DDBJ databases">
        <authorList>
            <consortium name="Genoscope - CEA"/>
            <person name="William W."/>
        </authorList>
    </citation>
    <scope>NUCLEOTIDE SEQUENCE [LARGE SCALE GENOMIC DNA]</scope>
</reference>
<evidence type="ECO:0000313" key="6">
    <source>
        <dbReference type="EMBL" id="CAL1540024.1"/>
    </source>
</evidence>
<comment type="caution">
    <text evidence="6">The sequence shown here is derived from an EMBL/GenBank/DDBJ whole genome shotgun (WGS) entry which is preliminary data.</text>
</comment>
<dbReference type="GO" id="GO:0005125">
    <property type="term" value="F:cytokine activity"/>
    <property type="evidence" value="ECO:0007669"/>
    <property type="project" value="UniProtKB-KW"/>
</dbReference>
<dbReference type="InterPro" id="IPR006052">
    <property type="entry name" value="TNF_dom"/>
</dbReference>
<evidence type="ECO:0000256" key="4">
    <source>
        <dbReference type="ARBA" id="ARBA00023136"/>
    </source>
</evidence>
<dbReference type="SUPFAM" id="SSF49842">
    <property type="entry name" value="TNF-like"/>
    <property type="match status" value="1"/>
</dbReference>
<proteinExistence type="inferred from homology"/>
<comment type="subcellular location">
    <subcellularLocation>
        <location evidence="1">Membrane</location>
    </subcellularLocation>
</comment>
<evidence type="ECO:0000256" key="1">
    <source>
        <dbReference type="ARBA" id="ARBA00004370"/>
    </source>
</evidence>
<dbReference type="GO" id="GO:0016020">
    <property type="term" value="C:membrane"/>
    <property type="evidence" value="ECO:0007669"/>
    <property type="project" value="UniProtKB-SubCell"/>
</dbReference>
<evidence type="ECO:0000313" key="7">
    <source>
        <dbReference type="Proteomes" id="UP001497497"/>
    </source>
</evidence>
<dbReference type="GO" id="GO:0005164">
    <property type="term" value="F:tumor necrosis factor receptor binding"/>
    <property type="evidence" value="ECO:0007669"/>
    <property type="project" value="InterPro"/>
</dbReference>
<evidence type="ECO:0000259" key="5">
    <source>
        <dbReference type="PROSITE" id="PS50049"/>
    </source>
</evidence>
<comment type="similarity">
    <text evidence="2">Belongs to the tumor necrosis factor family.</text>
</comment>
<feature type="domain" description="THD" evidence="5">
    <location>
        <begin position="1"/>
        <end position="102"/>
    </location>
</feature>
<dbReference type="Gene3D" id="2.60.120.40">
    <property type="match status" value="1"/>
</dbReference>
<dbReference type="Pfam" id="PF00229">
    <property type="entry name" value="TNF"/>
    <property type="match status" value="1"/>
</dbReference>
<gene>
    <name evidence="6" type="ORF">GSLYS_00013757001</name>
</gene>
<keyword evidence="3" id="KW-0202">Cytokine</keyword>
<dbReference type="PROSITE" id="PS50049">
    <property type="entry name" value="THD_2"/>
    <property type="match status" value="1"/>
</dbReference>
<evidence type="ECO:0000256" key="2">
    <source>
        <dbReference type="ARBA" id="ARBA00008670"/>
    </source>
</evidence>
<sequence length="110" mass="12185">MEHGLVIQYTGMYYIYSSIRFISAKLDTQLKTYTTHVQHISPYDRSNTILLKAEYSGSKTFQESTFTGGVFFLHAGDVIQVCVSDPGVVEISESTYAGLIMLGSDSKNKG</sequence>
<dbReference type="AlphaFoldDB" id="A0AAV2I0H9"/>
<name>A0AAV2I0H9_LYMST</name>
<dbReference type="PANTHER" id="PTHR11471:SF13">
    <property type="entry name" value="TNF FAMILY PROFILE DOMAIN-CONTAINING PROTEIN"/>
    <property type="match status" value="1"/>
</dbReference>
<dbReference type="InterPro" id="IPR008983">
    <property type="entry name" value="Tumour_necrosis_fac-like_dom"/>
</dbReference>
<dbReference type="EMBL" id="CAXITT010000367">
    <property type="protein sequence ID" value="CAL1540024.1"/>
    <property type="molecule type" value="Genomic_DNA"/>
</dbReference>
<keyword evidence="7" id="KW-1185">Reference proteome</keyword>
<accession>A0AAV2I0H9</accession>
<evidence type="ECO:0000256" key="3">
    <source>
        <dbReference type="ARBA" id="ARBA00022514"/>
    </source>
</evidence>
<protein>
    <recommendedName>
        <fullName evidence="5">THD domain-containing protein</fullName>
    </recommendedName>
</protein>
<organism evidence="6 7">
    <name type="scientific">Lymnaea stagnalis</name>
    <name type="common">Great pond snail</name>
    <name type="synonym">Helix stagnalis</name>
    <dbReference type="NCBI Taxonomy" id="6523"/>
    <lineage>
        <taxon>Eukaryota</taxon>
        <taxon>Metazoa</taxon>
        <taxon>Spiralia</taxon>
        <taxon>Lophotrochozoa</taxon>
        <taxon>Mollusca</taxon>
        <taxon>Gastropoda</taxon>
        <taxon>Heterobranchia</taxon>
        <taxon>Euthyneura</taxon>
        <taxon>Panpulmonata</taxon>
        <taxon>Hygrophila</taxon>
        <taxon>Lymnaeoidea</taxon>
        <taxon>Lymnaeidae</taxon>
        <taxon>Lymnaea</taxon>
    </lineage>
</organism>
<dbReference type="Proteomes" id="UP001497497">
    <property type="component" value="Unassembled WGS sequence"/>
</dbReference>
<dbReference type="PANTHER" id="PTHR11471">
    <property type="entry name" value="TUMOR NECROSIS FACTOR FAMILY MEMBER"/>
    <property type="match status" value="1"/>
</dbReference>
<dbReference type="GO" id="GO:0005615">
    <property type="term" value="C:extracellular space"/>
    <property type="evidence" value="ECO:0007669"/>
    <property type="project" value="UniProtKB-KW"/>
</dbReference>